<name>K0S3J9_THAOC</name>
<dbReference type="Proteomes" id="UP000266841">
    <property type="component" value="Unassembled WGS sequence"/>
</dbReference>
<feature type="non-terminal residue" evidence="2">
    <location>
        <position position="1"/>
    </location>
</feature>
<evidence type="ECO:0000256" key="1">
    <source>
        <dbReference type="SAM" id="MobiDB-lite"/>
    </source>
</evidence>
<reference evidence="2 3" key="1">
    <citation type="journal article" date="2012" name="Genome Biol.">
        <title>Genome and low-iron response of an oceanic diatom adapted to chronic iron limitation.</title>
        <authorList>
            <person name="Lommer M."/>
            <person name="Specht M."/>
            <person name="Roy A.S."/>
            <person name="Kraemer L."/>
            <person name="Andreson R."/>
            <person name="Gutowska M.A."/>
            <person name="Wolf J."/>
            <person name="Bergner S.V."/>
            <person name="Schilhabel M.B."/>
            <person name="Klostermeier U.C."/>
            <person name="Beiko R.G."/>
            <person name="Rosenstiel P."/>
            <person name="Hippler M."/>
            <person name="Laroche J."/>
        </authorList>
    </citation>
    <scope>NUCLEOTIDE SEQUENCE [LARGE SCALE GENOMIC DNA]</scope>
    <source>
        <strain evidence="2 3">CCMP1005</strain>
    </source>
</reference>
<gene>
    <name evidence="2" type="ORF">THAOC_24709</name>
</gene>
<feature type="region of interest" description="Disordered" evidence="1">
    <location>
        <begin position="1"/>
        <end position="23"/>
    </location>
</feature>
<comment type="caution">
    <text evidence="2">The sequence shown here is derived from an EMBL/GenBank/DDBJ whole genome shotgun (WGS) entry which is preliminary data.</text>
</comment>
<accession>K0S3J9</accession>
<dbReference type="AlphaFoldDB" id="K0S3J9"/>
<protein>
    <submittedName>
        <fullName evidence="2">Uncharacterized protein</fullName>
    </submittedName>
</protein>
<proteinExistence type="predicted"/>
<dbReference type="EMBL" id="AGNL01033787">
    <property type="protein sequence ID" value="EJK55551.1"/>
    <property type="molecule type" value="Genomic_DNA"/>
</dbReference>
<evidence type="ECO:0000313" key="3">
    <source>
        <dbReference type="Proteomes" id="UP000266841"/>
    </source>
</evidence>
<dbReference type="OrthoDB" id="52417at2759"/>
<keyword evidence="3" id="KW-1185">Reference proteome</keyword>
<sequence>NAQHLSGGGSQTYLGASSAELTLGPGDWMQQQAQTPVQDHGSTMISPAEWFQQQAIQASEQQLQQGYGQRRLQTDELSVVESEDGRRYVNVDVTTPEDGQRRLQSNELRVVVIGGRQKICQRRRHNP</sequence>
<evidence type="ECO:0000313" key="2">
    <source>
        <dbReference type="EMBL" id="EJK55551.1"/>
    </source>
</evidence>
<feature type="compositionally biased region" description="Gly residues" evidence="1">
    <location>
        <begin position="1"/>
        <end position="10"/>
    </location>
</feature>
<organism evidence="2 3">
    <name type="scientific">Thalassiosira oceanica</name>
    <name type="common">Marine diatom</name>
    <dbReference type="NCBI Taxonomy" id="159749"/>
    <lineage>
        <taxon>Eukaryota</taxon>
        <taxon>Sar</taxon>
        <taxon>Stramenopiles</taxon>
        <taxon>Ochrophyta</taxon>
        <taxon>Bacillariophyta</taxon>
        <taxon>Coscinodiscophyceae</taxon>
        <taxon>Thalassiosirophycidae</taxon>
        <taxon>Thalassiosirales</taxon>
        <taxon>Thalassiosiraceae</taxon>
        <taxon>Thalassiosira</taxon>
    </lineage>
</organism>